<dbReference type="FunFam" id="2.30.180.10:FF:000019">
    <property type="entry name" value="Cell surface lipoprotein"/>
    <property type="match status" value="1"/>
</dbReference>
<dbReference type="Gene3D" id="2.30.180.10">
    <property type="entry name" value="FAS1 domain"/>
    <property type="match status" value="1"/>
</dbReference>
<dbReference type="AlphaFoldDB" id="A0A0V7ZY49"/>
<evidence type="ECO:0000313" key="3">
    <source>
        <dbReference type="EMBL" id="KST69367.1"/>
    </source>
</evidence>
<organism evidence="3 5">
    <name type="scientific">Mastigocoleus testarum BC008</name>
    <dbReference type="NCBI Taxonomy" id="371196"/>
    <lineage>
        <taxon>Bacteria</taxon>
        <taxon>Bacillati</taxon>
        <taxon>Cyanobacteriota</taxon>
        <taxon>Cyanophyceae</taxon>
        <taxon>Nostocales</taxon>
        <taxon>Hapalosiphonaceae</taxon>
        <taxon>Mastigocoleus</taxon>
    </lineage>
</organism>
<comment type="caution">
    <text evidence="3">The sequence shown here is derived from an EMBL/GenBank/DDBJ whole genome shotgun (WGS) entry which is preliminary data.</text>
</comment>
<dbReference type="InterPro" id="IPR036378">
    <property type="entry name" value="FAS1_dom_sf"/>
</dbReference>
<dbReference type="GO" id="GO:0005615">
    <property type="term" value="C:extracellular space"/>
    <property type="evidence" value="ECO:0007669"/>
    <property type="project" value="TreeGrafter"/>
</dbReference>
<keyword evidence="5" id="KW-1185">Reference proteome</keyword>
<dbReference type="EMBL" id="LMTZ01000025">
    <property type="protein sequence ID" value="KST69367.1"/>
    <property type="molecule type" value="Genomic_DNA"/>
</dbReference>
<protein>
    <submittedName>
        <fullName evidence="3">Beta-Ig-H3/fasciclin</fullName>
    </submittedName>
</protein>
<dbReference type="Pfam" id="PF02469">
    <property type="entry name" value="Fasciclin"/>
    <property type="match status" value="1"/>
</dbReference>
<proteinExistence type="predicted"/>
<sequence>MKFENSKMLTKLASVVGVTGFSLLVSLQVGAKEAFSPNLTIVPETSHNHSSKNETQNTPSKKHSSLASKTKSNSSVLIAQRSGSLNPSPSILQECPYNRAACGDQTTPGTPEIPPSVPPVIPAPDRVPVETKPSTGTEQTSDKNLVQIAEANGSFNTLVDALKAAGLAEALQGEGPFTVFAPTDEAFGKLPQDAVKELLQPKNKEVLVKILRYHVVPQEVLSTDLKSGEVKSLDGTPISVKVEPKGVMVNDANVTTADVKGSNGVIHIIDNVILPPDL</sequence>
<feature type="domain" description="FAS1" evidence="2">
    <location>
        <begin position="142"/>
        <end position="273"/>
    </location>
</feature>
<gene>
    <name evidence="3" type="ORF">BC008_04030</name>
    <name evidence="4" type="ORF">BC008_04265</name>
</gene>
<dbReference type="InterPro" id="IPR000782">
    <property type="entry name" value="FAS1_domain"/>
</dbReference>
<dbReference type="Proteomes" id="UP000053372">
    <property type="component" value="Unassembled WGS sequence"/>
</dbReference>
<dbReference type="PANTHER" id="PTHR10900:SF77">
    <property type="entry name" value="FI19380P1"/>
    <property type="match status" value="1"/>
</dbReference>
<dbReference type="OrthoDB" id="9800666at2"/>
<evidence type="ECO:0000313" key="5">
    <source>
        <dbReference type="Proteomes" id="UP000053372"/>
    </source>
</evidence>
<reference evidence="3 5" key="1">
    <citation type="journal article" date="2015" name="Genome Announc.">
        <title>Draft Genome of the Euendolithic (true boring) Cyanobacterium Mastigocoleus testarum strain BC008.</title>
        <authorList>
            <person name="Guida B.S."/>
            <person name="Garcia-Pichel F."/>
        </authorList>
    </citation>
    <scope>NUCLEOTIDE SEQUENCE [LARGE SCALE GENOMIC DNA]</scope>
    <source>
        <strain evidence="3 5">BC008</strain>
    </source>
</reference>
<evidence type="ECO:0000256" key="1">
    <source>
        <dbReference type="SAM" id="MobiDB-lite"/>
    </source>
</evidence>
<dbReference type="PROSITE" id="PS50213">
    <property type="entry name" value="FAS1"/>
    <property type="match status" value="1"/>
</dbReference>
<evidence type="ECO:0000259" key="2">
    <source>
        <dbReference type="PROSITE" id="PS50213"/>
    </source>
</evidence>
<dbReference type="PANTHER" id="PTHR10900">
    <property type="entry name" value="PERIOSTIN-RELATED"/>
    <property type="match status" value="1"/>
</dbReference>
<feature type="region of interest" description="Disordered" evidence="1">
    <location>
        <begin position="41"/>
        <end position="75"/>
    </location>
</feature>
<feature type="compositionally biased region" description="Pro residues" evidence="1">
    <location>
        <begin position="111"/>
        <end position="122"/>
    </location>
</feature>
<feature type="compositionally biased region" description="Low complexity" evidence="1">
    <location>
        <begin position="65"/>
        <end position="75"/>
    </location>
</feature>
<evidence type="ECO:0000313" key="4">
    <source>
        <dbReference type="EMBL" id="KST69520.1"/>
    </source>
</evidence>
<feature type="region of interest" description="Disordered" evidence="1">
    <location>
        <begin position="106"/>
        <end position="125"/>
    </location>
</feature>
<dbReference type="EMBL" id="LMTZ01000022">
    <property type="protein sequence ID" value="KST69520.1"/>
    <property type="molecule type" value="Genomic_DNA"/>
</dbReference>
<accession>A0A0V7ZY49</accession>
<dbReference type="InterPro" id="IPR050904">
    <property type="entry name" value="Adhesion/Biosynth-related"/>
</dbReference>
<name>A0A0V7ZY49_9CYAN</name>
<dbReference type="SUPFAM" id="SSF82153">
    <property type="entry name" value="FAS1 domain"/>
    <property type="match status" value="1"/>
</dbReference>
<dbReference type="SMART" id="SM00554">
    <property type="entry name" value="FAS1"/>
    <property type="match status" value="1"/>
</dbReference>